<protein>
    <recommendedName>
        <fullName evidence="2">NAD(+) kinase</fullName>
        <ecNumber evidence="2">2.7.1.23</ecNumber>
    </recommendedName>
</protein>
<comment type="similarity">
    <text evidence="1">Belongs to the NAD kinase family.</text>
</comment>
<dbReference type="Pfam" id="PF20143">
    <property type="entry name" value="NAD_kinase_C"/>
    <property type="match status" value="1"/>
</dbReference>
<evidence type="ECO:0000313" key="7">
    <source>
        <dbReference type="Ensembl" id="ENSCCRP00015043721.1"/>
    </source>
</evidence>
<dbReference type="GO" id="GO:0006741">
    <property type="term" value="P:NADP+ biosynthetic process"/>
    <property type="evidence" value="ECO:0007669"/>
    <property type="project" value="InterPro"/>
</dbReference>
<dbReference type="PANTHER" id="PTHR20275:SF30">
    <property type="entry name" value="NAD(+) KINASE"/>
    <property type="match status" value="1"/>
</dbReference>
<dbReference type="InterPro" id="IPR002504">
    <property type="entry name" value="NADK"/>
</dbReference>
<evidence type="ECO:0000256" key="3">
    <source>
        <dbReference type="ARBA" id="ARBA00022679"/>
    </source>
</evidence>
<name>A0A8C1UXI0_CYPCA</name>
<evidence type="ECO:0000256" key="5">
    <source>
        <dbReference type="ARBA" id="ARBA00022857"/>
    </source>
</evidence>
<keyword evidence="3" id="KW-0808">Transferase</keyword>
<dbReference type="InterPro" id="IPR016064">
    <property type="entry name" value="NAD/diacylglycerol_kinase_sf"/>
</dbReference>
<dbReference type="PANTHER" id="PTHR20275">
    <property type="entry name" value="NAD KINASE"/>
    <property type="match status" value="1"/>
</dbReference>
<reference evidence="7" key="1">
    <citation type="submission" date="2025-08" db="UniProtKB">
        <authorList>
            <consortium name="Ensembl"/>
        </authorList>
    </citation>
    <scope>IDENTIFICATION</scope>
</reference>
<dbReference type="AlphaFoldDB" id="A0A8C1UXI0"/>
<organism evidence="7 8">
    <name type="scientific">Cyprinus carpio</name>
    <name type="common">Common carp</name>
    <dbReference type="NCBI Taxonomy" id="7962"/>
    <lineage>
        <taxon>Eukaryota</taxon>
        <taxon>Metazoa</taxon>
        <taxon>Chordata</taxon>
        <taxon>Craniata</taxon>
        <taxon>Vertebrata</taxon>
        <taxon>Euteleostomi</taxon>
        <taxon>Actinopterygii</taxon>
        <taxon>Neopterygii</taxon>
        <taxon>Teleostei</taxon>
        <taxon>Ostariophysi</taxon>
        <taxon>Cypriniformes</taxon>
        <taxon>Cyprinidae</taxon>
        <taxon>Cyprininae</taxon>
        <taxon>Cyprinus</taxon>
    </lineage>
</organism>
<proteinExistence type="inferred from homology"/>
<dbReference type="InterPro" id="IPR017437">
    <property type="entry name" value="ATP-NAD_kinase_PpnK-typ_C"/>
</dbReference>
<keyword evidence="4" id="KW-0418">Kinase</keyword>
<dbReference type="Ensembl" id="ENSCCRT00015045199.1">
    <property type="protein sequence ID" value="ENSCCRP00015043721.1"/>
    <property type="gene ID" value="ENSCCRG00015018128.1"/>
</dbReference>
<dbReference type="Proteomes" id="UP000694700">
    <property type="component" value="Unplaced"/>
</dbReference>
<dbReference type="SUPFAM" id="SSF111331">
    <property type="entry name" value="NAD kinase/diacylglycerol kinase-like"/>
    <property type="match status" value="1"/>
</dbReference>
<dbReference type="HAMAP" id="MF_00361">
    <property type="entry name" value="NAD_kinase"/>
    <property type="match status" value="1"/>
</dbReference>
<dbReference type="Gene3D" id="2.60.200.30">
    <property type="entry name" value="Probable inorganic polyphosphate/atp-NAD kinase, domain 2"/>
    <property type="match status" value="1"/>
</dbReference>
<keyword evidence="6" id="KW-0520">NAD</keyword>
<dbReference type="Gene3D" id="3.40.50.10330">
    <property type="entry name" value="Probable inorganic polyphosphate/atp-NAD kinase, domain 1"/>
    <property type="match status" value="1"/>
</dbReference>
<dbReference type="Pfam" id="PF01513">
    <property type="entry name" value="NAD_kinase"/>
    <property type="match status" value="1"/>
</dbReference>
<dbReference type="EC" id="2.7.1.23" evidence="2"/>
<evidence type="ECO:0000313" key="8">
    <source>
        <dbReference type="Proteomes" id="UP000694700"/>
    </source>
</evidence>
<dbReference type="InterPro" id="IPR017438">
    <property type="entry name" value="ATP-NAD_kinase_N"/>
</dbReference>
<evidence type="ECO:0000256" key="1">
    <source>
        <dbReference type="ARBA" id="ARBA00010995"/>
    </source>
</evidence>
<dbReference type="GO" id="GO:0003951">
    <property type="term" value="F:NAD+ kinase activity"/>
    <property type="evidence" value="ECO:0007669"/>
    <property type="project" value="UniProtKB-EC"/>
</dbReference>
<evidence type="ECO:0000256" key="6">
    <source>
        <dbReference type="ARBA" id="ARBA00023027"/>
    </source>
</evidence>
<accession>A0A8C1UXI0</accession>
<evidence type="ECO:0000256" key="4">
    <source>
        <dbReference type="ARBA" id="ARBA00022777"/>
    </source>
</evidence>
<evidence type="ECO:0000256" key="2">
    <source>
        <dbReference type="ARBA" id="ARBA00012120"/>
    </source>
</evidence>
<sequence length="333" mass="37244">KACMLKNPKAVMHIQDPASQRLTWNKPPKSVLIIKKIRDASLLQPFKELCIFLTQQKNMIVYVERKIIEDPAIAIESFVSLKKKICTFREDYDDISNCVDFIICLGGDGTLLYASSLFQESVPPVMAFHLGSLGFLTPFKFDTYQSQVTQVIEGKSLHCERTSDYSQFIFVTLSSVPGLNEFCTYLSYVDLFLDGHLITTVQGDGVIVSTPTGSTAYAVAAGASMIHPNVPAIMITPICPHSLSFRPIVVPAGVELKITLSRDARNMAWVSLDGRKRQEIAYGDSITITTSCFPVPSICFRDPVNDWFESLAQCLHWNVRKKQSHLSSEEEEF</sequence>
<keyword evidence="5" id="KW-0521">NADP</keyword>
<dbReference type="GO" id="GO:0019674">
    <property type="term" value="P:NAD+ metabolic process"/>
    <property type="evidence" value="ECO:0007669"/>
    <property type="project" value="InterPro"/>
</dbReference>